<dbReference type="InterPro" id="IPR002347">
    <property type="entry name" value="SDR_fam"/>
</dbReference>
<dbReference type="CDD" id="cd05233">
    <property type="entry name" value="SDR_c"/>
    <property type="match status" value="1"/>
</dbReference>
<dbReference type="PRINTS" id="PR00081">
    <property type="entry name" value="GDHRDH"/>
</dbReference>
<evidence type="ECO:0000313" key="3">
    <source>
        <dbReference type="EMBL" id="BCB82730.1"/>
    </source>
</evidence>
<dbReference type="KEGG" id="psuu:Psuf_000430"/>
<dbReference type="PANTHER" id="PTHR43669:SF3">
    <property type="entry name" value="ALCOHOL DEHYDROGENASE, PUTATIVE (AFU_ORTHOLOGUE AFUA_3G03445)-RELATED"/>
    <property type="match status" value="1"/>
</dbReference>
<name>A0A6F8Y9J6_9ACTN</name>
<dbReference type="SUPFAM" id="SSF51735">
    <property type="entry name" value="NAD(P)-binding Rossmann-fold domains"/>
    <property type="match status" value="1"/>
</dbReference>
<dbReference type="Proteomes" id="UP000503011">
    <property type="component" value="Chromosome"/>
</dbReference>
<reference evidence="3 4" key="2">
    <citation type="submission" date="2020-03" db="EMBL/GenBank/DDBJ databases">
        <authorList>
            <person name="Ichikawa N."/>
            <person name="Kimura A."/>
            <person name="Kitahashi Y."/>
            <person name="Uohara A."/>
        </authorList>
    </citation>
    <scope>NUCLEOTIDE SEQUENCE [LARGE SCALE GENOMIC DNA]</scope>
    <source>
        <strain evidence="3 4">NBRC 105367</strain>
    </source>
</reference>
<sequence>MRLLESKNAVIYGGGGTVGGGTARVFAGHGARVFLCGRTRDTLEKVAEDITGAGGRADVCVLDVLDEAAVEAQVSAMAEAAGSIDISLNVVPRGDTHGVTLTELAREDFLRPIVTGITSTFTTARTAARHMVKQGSGVILTMNSGSARGGGKLVGGSGPADAVIDLFIKNLAVEVGQFGVRAMSLWAAGIPETLAPEKLAAVNKKIDLSADPAAFEDLIARMGRMRFLGRSPRLDQIAEVAAFFASDLGAPVTATGINATGGMFAG</sequence>
<reference evidence="3 4" key="1">
    <citation type="submission" date="2020-03" db="EMBL/GenBank/DDBJ databases">
        <title>Whole genome shotgun sequence of Phytohabitans suffuscus NBRC 105367.</title>
        <authorList>
            <person name="Komaki H."/>
            <person name="Tamura T."/>
        </authorList>
    </citation>
    <scope>NUCLEOTIDE SEQUENCE [LARGE SCALE GENOMIC DNA]</scope>
    <source>
        <strain evidence="3 4">NBRC 105367</strain>
    </source>
</reference>
<dbReference type="PANTHER" id="PTHR43669">
    <property type="entry name" value="5-KETO-D-GLUCONATE 5-REDUCTASE"/>
    <property type="match status" value="1"/>
</dbReference>
<evidence type="ECO:0000256" key="2">
    <source>
        <dbReference type="ARBA" id="ARBA00023002"/>
    </source>
</evidence>
<dbReference type="GO" id="GO:0016491">
    <property type="term" value="F:oxidoreductase activity"/>
    <property type="evidence" value="ECO:0007669"/>
    <property type="project" value="UniProtKB-KW"/>
</dbReference>
<dbReference type="InterPro" id="IPR036291">
    <property type="entry name" value="NAD(P)-bd_dom_sf"/>
</dbReference>
<organism evidence="3 4">
    <name type="scientific">Phytohabitans suffuscus</name>
    <dbReference type="NCBI Taxonomy" id="624315"/>
    <lineage>
        <taxon>Bacteria</taxon>
        <taxon>Bacillati</taxon>
        <taxon>Actinomycetota</taxon>
        <taxon>Actinomycetes</taxon>
        <taxon>Micromonosporales</taxon>
        <taxon>Micromonosporaceae</taxon>
    </lineage>
</organism>
<dbReference type="Pfam" id="PF13561">
    <property type="entry name" value="adh_short_C2"/>
    <property type="match status" value="1"/>
</dbReference>
<protein>
    <submittedName>
        <fullName evidence="3">3-oxoacyl-ACP reductase</fullName>
    </submittedName>
</protein>
<evidence type="ECO:0000313" key="4">
    <source>
        <dbReference type="Proteomes" id="UP000503011"/>
    </source>
</evidence>
<gene>
    <name evidence="3" type="primary">fabG_1</name>
    <name evidence="3" type="ORF">Psuf_000430</name>
</gene>
<accession>A0A6F8Y9J6</accession>
<keyword evidence="2" id="KW-0560">Oxidoreductase</keyword>
<comment type="similarity">
    <text evidence="1">Belongs to the short-chain dehydrogenases/reductases (SDR) family.</text>
</comment>
<dbReference type="EMBL" id="AP022871">
    <property type="protein sequence ID" value="BCB82730.1"/>
    <property type="molecule type" value="Genomic_DNA"/>
</dbReference>
<dbReference type="AlphaFoldDB" id="A0A6F8Y9J6"/>
<proteinExistence type="inferred from homology"/>
<dbReference type="Gene3D" id="3.40.50.720">
    <property type="entry name" value="NAD(P)-binding Rossmann-like Domain"/>
    <property type="match status" value="1"/>
</dbReference>
<dbReference type="RefSeq" id="WP_173152433.1">
    <property type="nucleotide sequence ID" value="NZ_AP022871.1"/>
</dbReference>
<evidence type="ECO:0000256" key="1">
    <source>
        <dbReference type="ARBA" id="ARBA00006484"/>
    </source>
</evidence>
<keyword evidence="4" id="KW-1185">Reference proteome</keyword>